<proteinExistence type="predicted"/>
<evidence type="ECO:0000256" key="1">
    <source>
        <dbReference type="SAM" id="MobiDB-lite"/>
    </source>
</evidence>
<keyword evidence="3" id="KW-1185">Reference proteome</keyword>
<dbReference type="Pfam" id="PF04788">
    <property type="entry name" value="DUF620"/>
    <property type="match status" value="1"/>
</dbReference>
<dbReference type="EMBL" id="JANAVB010017196">
    <property type="protein sequence ID" value="KAJ6830857.1"/>
    <property type="molecule type" value="Genomic_DNA"/>
</dbReference>
<organism evidence="2 3">
    <name type="scientific">Iris pallida</name>
    <name type="common">Sweet iris</name>
    <dbReference type="NCBI Taxonomy" id="29817"/>
    <lineage>
        <taxon>Eukaryota</taxon>
        <taxon>Viridiplantae</taxon>
        <taxon>Streptophyta</taxon>
        <taxon>Embryophyta</taxon>
        <taxon>Tracheophyta</taxon>
        <taxon>Spermatophyta</taxon>
        <taxon>Magnoliopsida</taxon>
        <taxon>Liliopsida</taxon>
        <taxon>Asparagales</taxon>
        <taxon>Iridaceae</taxon>
        <taxon>Iridoideae</taxon>
        <taxon>Irideae</taxon>
        <taxon>Iris</taxon>
    </lineage>
</organism>
<comment type="caution">
    <text evidence="2">The sequence shown here is derived from an EMBL/GenBank/DDBJ whole genome shotgun (WGS) entry which is preliminary data.</text>
</comment>
<evidence type="ECO:0000313" key="3">
    <source>
        <dbReference type="Proteomes" id="UP001140949"/>
    </source>
</evidence>
<feature type="region of interest" description="Disordered" evidence="1">
    <location>
        <begin position="118"/>
        <end position="147"/>
    </location>
</feature>
<dbReference type="InterPro" id="IPR006873">
    <property type="entry name" value="DUF620"/>
</dbReference>
<accession>A0AAX6GRB9</accession>
<reference evidence="2" key="1">
    <citation type="journal article" date="2023" name="GigaByte">
        <title>Genome assembly of the bearded iris, Iris pallida Lam.</title>
        <authorList>
            <person name="Bruccoleri R.E."/>
            <person name="Oakeley E.J."/>
            <person name="Faust A.M.E."/>
            <person name="Altorfer M."/>
            <person name="Dessus-Babus S."/>
            <person name="Burckhardt D."/>
            <person name="Oertli M."/>
            <person name="Naumann U."/>
            <person name="Petersen F."/>
            <person name="Wong J."/>
        </authorList>
    </citation>
    <scope>NUCLEOTIDE SEQUENCE</scope>
    <source>
        <strain evidence="2">GSM-AAB239-AS_SAM_17_03QT</strain>
    </source>
</reference>
<dbReference type="Proteomes" id="UP001140949">
    <property type="component" value="Unassembled WGS sequence"/>
</dbReference>
<sequence>MQGPPHVGSTSTSVYWETTMESLLQDYRRVDGVNVAHGGRTAVSLFRFGETADGHTRTRMEETWTVEELDFNIRGLSTDCFLPPGDLKEEKGVSSDPVVTKKGHRPIKIKAAAAAAATAAPRLGPSKVAAVDTEGSDTAEEEHREEL</sequence>
<dbReference type="PANTHER" id="PTHR31300:SF30">
    <property type="entry name" value="EMB|CAB81597.1"/>
    <property type="match status" value="1"/>
</dbReference>
<gene>
    <name evidence="2" type="ORF">M6B38_352500</name>
</gene>
<reference evidence="2" key="2">
    <citation type="submission" date="2023-04" db="EMBL/GenBank/DDBJ databases">
        <authorList>
            <person name="Bruccoleri R.E."/>
            <person name="Oakeley E.J."/>
            <person name="Faust A.-M."/>
            <person name="Dessus-Babus S."/>
            <person name="Altorfer M."/>
            <person name="Burckhardt D."/>
            <person name="Oertli M."/>
            <person name="Naumann U."/>
            <person name="Petersen F."/>
            <person name="Wong J."/>
        </authorList>
    </citation>
    <scope>NUCLEOTIDE SEQUENCE</scope>
    <source>
        <strain evidence="2">GSM-AAB239-AS_SAM_17_03QT</strain>
        <tissue evidence="2">Leaf</tissue>
    </source>
</reference>
<evidence type="ECO:0000313" key="2">
    <source>
        <dbReference type="EMBL" id="KAJ6830857.1"/>
    </source>
</evidence>
<dbReference type="AlphaFoldDB" id="A0AAX6GRB9"/>
<protein>
    <submittedName>
        <fullName evidence="2">Uncharacterized protein</fullName>
    </submittedName>
</protein>
<dbReference type="PANTHER" id="PTHR31300">
    <property type="entry name" value="LIPASE"/>
    <property type="match status" value="1"/>
</dbReference>
<name>A0AAX6GRB9_IRIPA</name>